<accession>A0A8I1JIJ0</accession>
<dbReference type="Pfam" id="PF24240">
    <property type="entry name" value="DUF7448"/>
    <property type="match status" value="1"/>
</dbReference>
<comment type="caution">
    <text evidence="2">The sequence shown here is derived from an EMBL/GenBank/DDBJ whole genome shotgun (WGS) entry which is preliminary data.</text>
</comment>
<gene>
    <name evidence="2" type="ORF">JEU22_03800</name>
</gene>
<name>A0A8I1JIJ0_PSEPU</name>
<reference evidence="2" key="1">
    <citation type="submission" date="2020-12" db="EMBL/GenBank/DDBJ databases">
        <title>Enhanced detection system for hospital associated transmission using whole genome sequencing surveillance.</title>
        <authorList>
            <person name="Harrison L.H."/>
            <person name="Van Tyne D."/>
            <person name="Marsh J.W."/>
            <person name="Griffith M.P."/>
            <person name="Snyder D.J."/>
            <person name="Cooper V.S."/>
            <person name="Mustapha M."/>
        </authorList>
    </citation>
    <scope>NUCLEOTIDE SEQUENCE</scope>
    <source>
        <strain evidence="2">PSB00042</strain>
    </source>
</reference>
<proteinExistence type="predicted"/>
<evidence type="ECO:0000259" key="1">
    <source>
        <dbReference type="Pfam" id="PF24240"/>
    </source>
</evidence>
<dbReference type="EMBL" id="JAEHTE010000002">
    <property type="protein sequence ID" value="MBI6883028.1"/>
    <property type="molecule type" value="Genomic_DNA"/>
</dbReference>
<sequence>MSNCVATLFDQFFATSHTIRSAVIDPDGNDGNGSFILILASGHKIVIEDSGQCCCEQRYLHTSDDLTDLVGDNLVSIQVDGVKCLDESGEEHEVAFLKVSTNRDSVVIETHNEHNGYYGGFSLKASVTDPSGNWLGSIDLDTW</sequence>
<dbReference type="InterPro" id="IPR055871">
    <property type="entry name" value="DUF7448"/>
</dbReference>
<organism evidence="2 3">
    <name type="scientific">Pseudomonas putida</name>
    <name type="common">Arthrobacter siderocapsulatus</name>
    <dbReference type="NCBI Taxonomy" id="303"/>
    <lineage>
        <taxon>Bacteria</taxon>
        <taxon>Pseudomonadati</taxon>
        <taxon>Pseudomonadota</taxon>
        <taxon>Gammaproteobacteria</taxon>
        <taxon>Pseudomonadales</taxon>
        <taxon>Pseudomonadaceae</taxon>
        <taxon>Pseudomonas</taxon>
    </lineage>
</organism>
<protein>
    <recommendedName>
        <fullName evidence="1">DUF7448 domain-containing protein</fullName>
    </recommendedName>
</protein>
<evidence type="ECO:0000313" key="3">
    <source>
        <dbReference type="Proteomes" id="UP000637061"/>
    </source>
</evidence>
<dbReference type="AlphaFoldDB" id="A0A8I1JIJ0"/>
<dbReference type="Proteomes" id="UP000637061">
    <property type="component" value="Unassembled WGS sequence"/>
</dbReference>
<evidence type="ECO:0000313" key="2">
    <source>
        <dbReference type="EMBL" id="MBI6883028.1"/>
    </source>
</evidence>
<dbReference type="RefSeq" id="WP_198746644.1">
    <property type="nucleotide sequence ID" value="NZ_JAEHTE010000002.1"/>
</dbReference>
<feature type="domain" description="DUF7448" evidence="1">
    <location>
        <begin position="36"/>
        <end position="120"/>
    </location>
</feature>